<evidence type="ECO:0000256" key="7">
    <source>
        <dbReference type="SAM" id="Phobius"/>
    </source>
</evidence>
<feature type="transmembrane region" description="Helical" evidence="7">
    <location>
        <begin position="199"/>
        <end position="219"/>
    </location>
</feature>
<evidence type="ECO:0000259" key="8">
    <source>
        <dbReference type="Pfam" id="PF02687"/>
    </source>
</evidence>
<evidence type="ECO:0000256" key="2">
    <source>
        <dbReference type="ARBA" id="ARBA00022475"/>
    </source>
</evidence>
<evidence type="ECO:0000256" key="3">
    <source>
        <dbReference type="ARBA" id="ARBA00022692"/>
    </source>
</evidence>
<feature type="transmembrane region" description="Helical" evidence="7">
    <location>
        <begin position="231"/>
        <end position="250"/>
    </location>
</feature>
<feature type="transmembrane region" description="Helical" evidence="7">
    <location>
        <begin position="375"/>
        <end position="404"/>
    </location>
</feature>
<comment type="similarity">
    <text evidence="6">Belongs to the ABC-4 integral membrane protein family.</text>
</comment>
<feature type="transmembrane region" description="Helical" evidence="7">
    <location>
        <begin position="100"/>
        <end position="124"/>
    </location>
</feature>
<feature type="transmembrane region" description="Helical" evidence="7">
    <location>
        <begin position="284"/>
        <end position="303"/>
    </location>
</feature>
<protein>
    <submittedName>
        <fullName evidence="9">FtsX-like permease family protein</fullName>
    </submittedName>
</protein>
<keyword evidence="3 7" id="KW-0812">Transmembrane</keyword>
<feature type="transmembrane region" description="Helical" evidence="7">
    <location>
        <begin position="144"/>
        <end position="170"/>
    </location>
</feature>
<feature type="domain" description="ABC3 transporter permease C-terminal" evidence="8">
    <location>
        <begin position="331"/>
        <end position="445"/>
    </location>
</feature>
<keyword evidence="2" id="KW-1003">Cell membrane</keyword>
<sequence>MLRLALRSLRFRTGGFVATFLSMFLGATMVMAFASMLDTALGDGVPAASQETLLTMANVVGGWGLLMVAFAVTSTLTLSVRQRSTEMALLKSIGATPAQIGRMIVGETAVVAVVAAALAIPFAVLGGSRLLEVLISTDQVDPGVTYVFGPAALGIGLGVTFVGSTIAAMLTTRRTTRMRVADSLLDASTGRARMGKVRLIAALLFLAGGTNLGVITATVMHGKGTDAMQTAGSASIVFAIGLALLGPFLVRRVTAALAWPLQWVAGVGGYLTVQNVRQRTNEMATALMPIILFTGIATGTLYMQDIDNKALATTGAVQTSLQKNIETLNLVVIGMLALFACIMLINTLVAATTYRRREFGQQRLVGVTRGQVLRMVGLEGILLAATGAFFGAIASLATVLPFSFARTDSIIPDSSIWVFAGIITVAVSVTLASSVGSAWRAIRTPAVEAVIA</sequence>
<keyword evidence="10" id="KW-1185">Reference proteome</keyword>
<evidence type="ECO:0000256" key="6">
    <source>
        <dbReference type="ARBA" id="ARBA00038076"/>
    </source>
</evidence>
<dbReference type="Proteomes" id="UP000805614">
    <property type="component" value="Unassembled WGS sequence"/>
</dbReference>
<accession>A0ABR7M101</accession>
<evidence type="ECO:0000256" key="5">
    <source>
        <dbReference type="ARBA" id="ARBA00023136"/>
    </source>
</evidence>
<dbReference type="InterPro" id="IPR050250">
    <property type="entry name" value="Macrolide_Exporter_MacB"/>
</dbReference>
<dbReference type="InterPro" id="IPR003838">
    <property type="entry name" value="ABC3_permease_C"/>
</dbReference>
<dbReference type="PANTHER" id="PTHR30572:SF4">
    <property type="entry name" value="ABC TRANSPORTER PERMEASE YTRF"/>
    <property type="match status" value="1"/>
</dbReference>
<keyword evidence="4 7" id="KW-1133">Transmembrane helix</keyword>
<evidence type="ECO:0000256" key="4">
    <source>
        <dbReference type="ARBA" id="ARBA00022989"/>
    </source>
</evidence>
<feature type="transmembrane region" description="Helical" evidence="7">
    <location>
        <begin position="416"/>
        <end position="435"/>
    </location>
</feature>
<evidence type="ECO:0000313" key="10">
    <source>
        <dbReference type="Proteomes" id="UP000805614"/>
    </source>
</evidence>
<keyword evidence="5 7" id="KW-0472">Membrane</keyword>
<feature type="transmembrane region" description="Helical" evidence="7">
    <location>
        <begin position="12"/>
        <end position="36"/>
    </location>
</feature>
<proteinExistence type="inferred from homology"/>
<dbReference type="EMBL" id="JABVEC010000047">
    <property type="protein sequence ID" value="MBC6470706.1"/>
    <property type="molecule type" value="Genomic_DNA"/>
</dbReference>
<comment type="subcellular location">
    <subcellularLocation>
        <location evidence="1">Cell membrane</location>
        <topology evidence="1">Multi-pass membrane protein</topology>
    </subcellularLocation>
</comment>
<name>A0ABR7M101_9ACTN</name>
<organism evidence="9 10">
    <name type="scientific">Actinomadura alba</name>
    <dbReference type="NCBI Taxonomy" id="406431"/>
    <lineage>
        <taxon>Bacteria</taxon>
        <taxon>Bacillati</taxon>
        <taxon>Actinomycetota</taxon>
        <taxon>Actinomycetes</taxon>
        <taxon>Streptosporangiales</taxon>
        <taxon>Thermomonosporaceae</taxon>
        <taxon>Actinomadura</taxon>
    </lineage>
</organism>
<reference evidence="9 10" key="1">
    <citation type="submission" date="2020-06" db="EMBL/GenBank/DDBJ databases">
        <title>Actinomadura xiongansis sp. nov., isolated from soil of Baiyangdian.</title>
        <authorList>
            <person name="Zhang X."/>
        </authorList>
    </citation>
    <scope>NUCLEOTIDE SEQUENCE [LARGE SCALE GENOMIC DNA]</scope>
    <source>
        <strain evidence="9 10">HBUM206468</strain>
    </source>
</reference>
<feature type="transmembrane region" description="Helical" evidence="7">
    <location>
        <begin position="56"/>
        <end position="80"/>
    </location>
</feature>
<gene>
    <name evidence="9" type="ORF">HKK74_35225</name>
</gene>
<dbReference type="PANTHER" id="PTHR30572">
    <property type="entry name" value="MEMBRANE COMPONENT OF TRANSPORTER-RELATED"/>
    <property type="match status" value="1"/>
</dbReference>
<evidence type="ECO:0000313" key="9">
    <source>
        <dbReference type="EMBL" id="MBC6470706.1"/>
    </source>
</evidence>
<dbReference type="Pfam" id="PF02687">
    <property type="entry name" value="FtsX"/>
    <property type="match status" value="2"/>
</dbReference>
<evidence type="ECO:0000256" key="1">
    <source>
        <dbReference type="ARBA" id="ARBA00004651"/>
    </source>
</evidence>
<feature type="domain" description="ABC3 transporter permease C-terminal" evidence="8">
    <location>
        <begin position="63"/>
        <end position="173"/>
    </location>
</feature>
<feature type="transmembrane region" description="Helical" evidence="7">
    <location>
        <begin position="330"/>
        <end position="354"/>
    </location>
</feature>
<comment type="caution">
    <text evidence="9">The sequence shown here is derived from an EMBL/GenBank/DDBJ whole genome shotgun (WGS) entry which is preliminary data.</text>
</comment>